<protein>
    <submittedName>
        <fullName evidence="1">Uncharacterized protein</fullName>
    </submittedName>
</protein>
<reference evidence="1" key="1">
    <citation type="submission" date="2020-05" db="EMBL/GenBank/DDBJ databases">
        <title>Large-scale comparative analyses of tick genomes elucidate their genetic diversity and vector capacities.</title>
        <authorList>
            <person name="Jia N."/>
            <person name="Wang J."/>
            <person name="Shi W."/>
            <person name="Du L."/>
            <person name="Sun Y."/>
            <person name="Zhan W."/>
            <person name="Jiang J."/>
            <person name="Wang Q."/>
            <person name="Zhang B."/>
            <person name="Ji P."/>
            <person name="Sakyi L.B."/>
            <person name="Cui X."/>
            <person name="Yuan T."/>
            <person name="Jiang B."/>
            <person name="Yang W."/>
            <person name="Lam T.T.-Y."/>
            <person name="Chang Q."/>
            <person name="Ding S."/>
            <person name="Wang X."/>
            <person name="Zhu J."/>
            <person name="Ruan X."/>
            <person name="Zhao L."/>
            <person name="Wei J."/>
            <person name="Que T."/>
            <person name="Du C."/>
            <person name="Cheng J."/>
            <person name="Dai P."/>
            <person name="Han X."/>
            <person name="Huang E."/>
            <person name="Gao Y."/>
            <person name="Liu J."/>
            <person name="Shao H."/>
            <person name="Ye R."/>
            <person name="Li L."/>
            <person name="Wei W."/>
            <person name="Wang X."/>
            <person name="Wang C."/>
            <person name="Yang T."/>
            <person name="Huo Q."/>
            <person name="Li W."/>
            <person name="Guo W."/>
            <person name="Chen H."/>
            <person name="Zhou L."/>
            <person name="Ni X."/>
            <person name="Tian J."/>
            <person name="Zhou Y."/>
            <person name="Sheng Y."/>
            <person name="Liu T."/>
            <person name="Pan Y."/>
            <person name="Xia L."/>
            <person name="Li J."/>
            <person name="Zhao F."/>
            <person name="Cao W."/>
        </authorList>
    </citation>
    <scope>NUCLEOTIDE SEQUENCE</scope>
    <source>
        <strain evidence="1">Hyas-2018</strain>
    </source>
</reference>
<evidence type="ECO:0000313" key="1">
    <source>
        <dbReference type="EMBL" id="KAH6945003.1"/>
    </source>
</evidence>
<gene>
    <name evidence="1" type="ORF">HPB50_006709</name>
</gene>
<sequence>MNGRSLRLAAEDSAKQELVDWLAPVIESALLCPRDDDVASAEPRSRRTIHPSESGVRARECAPSYAYTDGEPELGRADKLLLDSVHGAGRAEPPEQFVPAASGAVRPGLDPAEAIRDAGLIPPRWAAK</sequence>
<organism evidence="1 2">
    <name type="scientific">Hyalomma asiaticum</name>
    <name type="common">Tick</name>
    <dbReference type="NCBI Taxonomy" id="266040"/>
    <lineage>
        <taxon>Eukaryota</taxon>
        <taxon>Metazoa</taxon>
        <taxon>Ecdysozoa</taxon>
        <taxon>Arthropoda</taxon>
        <taxon>Chelicerata</taxon>
        <taxon>Arachnida</taxon>
        <taxon>Acari</taxon>
        <taxon>Parasitiformes</taxon>
        <taxon>Ixodida</taxon>
        <taxon>Ixodoidea</taxon>
        <taxon>Ixodidae</taxon>
        <taxon>Hyalomminae</taxon>
        <taxon>Hyalomma</taxon>
    </lineage>
</organism>
<accession>A0ACB7TFW6</accession>
<dbReference type="EMBL" id="CM023481">
    <property type="protein sequence ID" value="KAH6945003.1"/>
    <property type="molecule type" value="Genomic_DNA"/>
</dbReference>
<comment type="caution">
    <text evidence="1">The sequence shown here is derived from an EMBL/GenBank/DDBJ whole genome shotgun (WGS) entry which is preliminary data.</text>
</comment>
<keyword evidence="2" id="KW-1185">Reference proteome</keyword>
<evidence type="ECO:0000313" key="2">
    <source>
        <dbReference type="Proteomes" id="UP000821845"/>
    </source>
</evidence>
<dbReference type="Proteomes" id="UP000821845">
    <property type="component" value="Chromosome 1"/>
</dbReference>
<proteinExistence type="predicted"/>
<name>A0ACB7TFW6_HYAAI</name>